<reference evidence="13" key="2">
    <citation type="submission" date="2015-02" db="UniProtKB">
        <authorList>
            <consortium name="EnsemblMetazoa"/>
        </authorList>
    </citation>
    <scope>IDENTIFICATION</scope>
</reference>
<evidence type="ECO:0000256" key="2">
    <source>
        <dbReference type="ARBA" id="ARBA00006513"/>
    </source>
</evidence>
<feature type="transmembrane region" description="Helical" evidence="12">
    <location>
        <begin position="654"/>
        <end position="680"/>
    </location>
</feature>
<feature type="transmembrane region" description="Helical" evidence="12">
    <location>
        <begin position="1175"/>
        <end position="1197"/>
    </location>
</feature>
<feature type="transmembrane region" description="Helical" evidence="12">
    <location>
        <begin position="686"/>
        <end position="707"/>
    </location>
</feature>
<feature type="transmembrane region" description="Helical" evidence="12">
    <location>
        <begin position="891"/>
        <end position="910"/>
    </location>
</feature>
<feature type="region of interest" description="Disordered" evidence="11">
    <location>
        <begin position="1377"/>
        <end position="1416"/>
    </location>
</feature>
<dbReference type="InterPro" id="IPR004878">
    <property type="entry name" value="Otopetrin"/>
</dbReference>
<keyword evidence="3" id="KW-0813">Transport</keyword>
<evidence type="ECO:0000256" key="9">
    <source>
        <dbReference type="ARBA" id="ARBA00023136"/>
    </source>
</evidence>
<comment type="similarity">
    <text evidence="2">Belongs to the otopetrin family.</text>
</comment>
<feature type="transmembrane region" description="Helical" evidence="12">
    <location>
        <begin position="1137"/>
        <end position="1155"/>
    </location>
</feature>
<sequence>MAASDDDHSSINLSLRLRRGSSDSRDSFYMDFDKGIDSDIDMEPCTRADDPATSANDCTLSSCEDETDDGEHRENDTDQGEEGGISEEKTNWVGIQRPTEGHQTLHAPSPISQSHMLASPEPTSLVSSSHGNSLPKLPNGSIDHKSPARNIHSCDAIARPRPNNGHYHRNRLETTPPSLIDMSPPSTPTGADHYIMKYSGKDDDDDDVFAQKPSRYKNVKTKDTLVVVLSAMYAKMLVVMGVGFPLAEVISSHITTSFFVVFYLYLYFGSILFLIYAYTFLLRRNSQTTTTTTTSKSLFKSSKDNVQQNKVGEMINPDLTWKKKRVEEAGVHCGSFYLRMGAVAFGIGSMIYSGLEFGQFFELDPNSACYSILVAITPCTQMAFTFIQLYFIFLNSKMCIYKYKNLARFGLMHMVATNLCIWLNVLIQESKHEILAFADHHSMNGNQIFPTTFSSSESLVLPQYNPFMEMDVTNSSFEDTADIMNQIANSSHHRTTRGIQNHVNLDTQCRRINIMGQLVQDASPFLFPCTIEYSLISAAILYIMWKNIGRQIRPQHNSISSELSIVTTSRRHHYSVDCAHANKGLFTGILILVLAIISLILFFVLINKPEFKELAVLEAHICELVLYSLCTVATFIAVYQVREMRYNPHKYIELDNILLVVAQTGVYLFAIFCIIGGHFAMDGSSILVLLTALGNLVQATVQTIFILDATRRQAISSDQMRRKPGREMITFLLVCNFAMWAINTLESRRADSNPVQLNFYGFWAWTIISHVSTPLAIFFRFHSTVCLLLISMGIAYPLAEVISLQIRDSFYVGFYLYLYLVSIAFLIYTYAVLLRTNANVGHRQLPDPFSAIKRHILGSRSFSTGDSDVEMGEKKRDRHKSIQEMRKCGSFYLRVGAIAFGIGSMIYSGLEFVQFFEVGSLPECYTAVDALKPCVHMAFTFIQLYFIFLKSKIARFGLMHMVATNVCVWLLMVVQESKHEILHMLMQEAHKGHTNHQTNNKSINTSLCAKQDHQKSFDPATEIFQLCQRQNVLGELVQKASPFLFPCTIEYSLICAAISYMMWKNIGRGGNPKSSQQREKSGRSSPPLKHHYSVDCTHTMRGLFTGILVLVAAVISVILFFVFYHHPEYRQMAVVEAYAGELVLFSGTTISVFIAMAQIRHLPYASHRNIELDSILLIVAQLGVYFFSIFGIISGHLSPPSSAATLVILTSFSRLFQATCQTVFILDASQRTAVTAESASNKPGREMITLLLVCNFAMWIIKTLKTGRTESNPVQLDFYGPWGWAIINRVSTPPAIFYRFHSTVCLCEIWKKLYKIKKSENHHEGDTTSITPSLDEAFLKSRVTTLEVTALVDTLQYRDPSRKGMIAMELRAPSVAPSFGLDSQRSSMERDTESPMSKMIDSPLPTKKLAAPRTKK</sequence>
<keyword evidence="5 12" id="KW-0812">Transmembrane</keyword>
<feature type="transmembrane region" description="Helical" evidence="12">
    <location>
        <begin position="786"/>
        <end position="806"/>
    </location>
</feature>
<feature type="transmembrane region" description="Helical" evidence="12">
    <location>
        <begin position="1103"/>
        <end position="1125"/>
    </location>
</feature>
<comment type="subcellular location">
    <subcellularLocation>
        <location evidence="1">Cell membrane</location>
        <topology evidence="1">Multi-pass membrane protein</topology>
    </subcellularLocation>
</comment>
<dbReference type="EnsemblMetazoa" id="SMAR002583-RA">
    <property type="protein sequence ID" value="SMAR002583-PA"/>
    <property type="gene ID" value="SMAR002583"/>
</dbReference>
<dbReference type="PhylomeDB" id="T1INK4"/>
<keyword evidence="10" id="KW-0407">Ion channel</keyword>
<evidence type="ECO:0000256" key="7">
    <source>
        <dbReference type="ARBA" id="ARBA00022989"/>
    </source>
</evidence>
<dbReference type="Proteomes" id="UP000014500">
    <property type="component" value="Unassembled WGS sequence"/>
</dbReference>
<feature type="compositionally biased region" description="Polar residues" evidence="11">
    <location>
        <begin position="110"/>
        <end position="132"/>
    </location>
</feature>
<feature type="transmembrane region" description="Helical" evidence="12">
    <location>
        <begin position="930"/>
        <end position="949"/>
    </location>
</feature>
<accession>T1INK4</accession>
<dbReference type="EMBL" id="JH431180">
    <property type="status" value="NOT_ANNOTATED_CDS"/>
    <property type="molecule type" value="Genomic_DNA"/>
</dbReference>
<keyword evidence="4" id="KW-1003">Cell membrane</keyword>
<evidence type="ECO:0000313" key="13">
    <source>
        <dbReference type="EnsemblMetazoa" id="SMAR002583-PA"/>
    </source>
</evidence>
<feature type="transmembrane region" description="Helical" evidence="12">
    <location>
        <begin position="1043"/>
        <end position="1063"/>
    </location>
</feature>
<evidence type="ECO:0008006" key="15">
    <source>
        <dbReference type="Google" id="ProtNLM"/>
    </source>
</evidence>
<dbReference type="PANTHER" id="PTHR21522:SF61">
    <property type="entry name" value="PROTON CHANNEL OTOPLC"/>
    <property type="match status" value="1"/>
</dbReference>
<feature type="transmembrane region" description="Helical" evidence="12">
    <location>
        <begin position="757"/>
        <end position="779"/>
    </location>
</feature>
<reference evidence="14" key="1">
    <citation type="submission" date="2011-05" db="EMBL/GenBank/DDBJ databases">
        <authorList>
            <person name="Richards S.R."/>
            <person name="Qu J."/>
            <person name="Jiang H."/>
            <person name="Jhangiani S.N."/>
            <person name="Agravi P."/>
            <person name="Goodspeed R."/>
            <person name="Gross S."/>
            <person name="Mandapat C."/>
            <person name="Jackson L."/>
            <person name="Mathew T."/>
            <person name="Pu L."/>
            <person name="Thornton R."/>
            <person name="Saada N."/>
            <person name="Wilczek-Boney K.B."/>
            <person name="Lee S."/>
            <person name="Kovar C."/>
            <person name="Wu Y."/>
            <person name="Scherer S.E."/>
            <person name="Worley K.C."/>
            <person name="Muzny D.M."/>
            <person name="Gibbs R."/>
        </authorList>
    </citation>
    <scope>NUCLEOTIDE SEQUENCE</scope>
    <source>
        <strain evidence="14">Brora</strain>
    </source>
</reference>
<feature type="transmembrane region" description="Helical" evidence="12">
    <location>
        <begin position="258"/>
        <end position="281"/>
    </location>
</feature>
<evidence type="ECO:0000256" key="12">
    <source>
        <dbReference type="SAM" id="Phobius"/>
    </source>
</evidence>
<feature type="compositionally biased region" description="Basic and acidic residues" evidence="11">
    <location>
        <begin position="20"/>
        <end position="37"/>
    </location>
</feature>
<feature type="transmembrane region" description="Helical" evidence="12">
    <location>
        <begin position="956"/>
        <end position="974"/>
    </location>
</feature>
<feature type="transmembrane region" description="Helical" evidence="12">
    <location>
        <begin position="624"/>
        <end position="642"/>
    </location>
</feature>
<keyword evidence="9 12" id="KW-0472">Membrane</keyword>
<keyword evidence="14" id="KW-1185">Reference proteome</keyword>
<evidence type="ECO:0000256" key="11">
    <source>
        <dbReference type="SAM" id="MobiDB-lite"/>
    </source>
</evidence>
<dbReference type="HOGENOM" id="CLU_253368_0_0_1"/>
<keyword evidence="8" id="KW-0406">Ion transport</keyword>
<evidence type="ECO:0000313" key="14">
    <source>
        <dbReference type="Proteomes" id="UP000014500"/>
    </source>
</evidence>
<feature type="transmembrane region" description="Helical" evidence="12">
    <location>
        <begin position="406"/>
        <end position="427"/>
    </location>
</feature>
<feature type="transmembrane region" description="Helical" evidence="12">
    <location>
        <begin position="525"/>
        <end position="545"/>
    </location>
</feature>
<dbReference type="Pfam" id="PF03189">
    <property type="entry name" value="Otopetrin"/>
    <property type="match status" value="2"/>
</dbReference>
<feature type="region of interest" description="Disordered" evidence="11">
    <location>
        <begin position="1069"/>
        <end position="1090"/>
    </location>
</feature>
<evidence type="ECO:0000256" key="1">
    <source>
        <dbReference type="ARBA" id="ARBA00004651"/>
    </source>
</evidence>
<feature type="transmembrane region" description="Helical" evidence="12">
    <location>
        <begin position="329"/>
        <end position="352"/>
    </location>
</feature>
<feature type="transmembrane region" description="Helical" evidence="12">
    <location>
        <begin position="372"/>
        <end position="394"/>
    </location>
</feature>
<evidence type="ECO:0000256" key="3">
    <source>
        <dbReference type="ARBA" id="ARBA00022448"/>
    </source>
</evidence>
<dbReference type="PANTHER" id="PTHR21522">
    <property type="entry name" value="PROTON CHANNEL OTOP"/>
    <property type="match status" value="1"/>
</dbReference>
<dbReference type="GO" id="GO:0005886">
    <property type="term" value="C:plasma membrane"/>
    <property type="evidence" value="ECO:0007669"/>
    <property type="project" value="UniProtKB-SubCell"/>
</dbReference>
<feature type="compositionally biased region" description="Polar residues" evidence="11">
    <location>
        <begin position="53"/>
        <end position="62"/>
    </location>
</feature>
<protein>
    <recommendedName>
        <fullName evidence="15">Otopetrin-2</fullName>
    </recommendedName>
</protein>
<proteinExistence type="inferred from homology"/>
<dbReference type="GO" id="GO:0015252">
    <property type="term" value="F:proton channel activity"/>
    <property type="evidence" value="ECO:0007669"/>
    <property type="project" value="InterPro"/>
</dbReference>
<evidence type="ECO:0000256" key="4">
    <source>
        <dbReference type="ARBA" id="ARBA00022475"/>
    </source>
</evidence>
<dbReference type="OMA" id="FIMMSSM"/>
<evidence type="ECO:0000256" key="5">
    <source>
        <dbReference type="ARBA" id="ARBA00022692"/>
    </source>
</evidence>
<evidence type="ECO:0000256" key="10">
    <source>
        <dbReference type="ARBA" id="ARBA00023303"/>
    </source>
</evidence>
<feature type="transmembrane region" description="Helical" evidence="12">
    <location>
        <begin position="812"/>
        <end position="833"/>
    </location>
</feature>
<feature type="region of interest" description="Disordered" evidence="11">
    <location>
        <begin position="1"/>
        <end position="186"/>
    </location>
</feature>
<feature type="transmembrane region" description="Helical" evidence="12">
    <location>
        <begin position="225"/>
        <end position="246"/>
    </location>
</feature>
<feature type="transmembrane region" description="Helical" evidence="12">
    <location>
        <begin position="584"/>
        <end position="604"/>
    </location>
</feature>
<organism evidence="13 14">
    <name type="scientific">Strigamia maritima</name>
    <name type="common">European centipede</name>
    <name type="synonym">Geophilus maritimus</name>
    <dbReference type="NCBI Taxonomy" id="126957"/>
    <lineage>
        <taxon>Eukaryota</taxon>
        <taxon>Metazoa</taxon>
        <taxon>Ecdysozoa</taxon>
        <taxon>Arthropoda</taxon>
        <taxon>Myriapoda</taxon>
        <taxon>Chilopoda</taxon>
        <taxon>Pleurostigmophora</taxon>
        <taxon>Geophilomorpha</taxon>
        <taxon>Linotaeniidae</taxon>
        <taxon>Strigamia</taxon>
    </lineage>
</organism>
<feature type="transmembrane region" description="Helical" evidence="12">
    <location>
        <begin position="728"/>
        <end position="745"/>
    </location>
</feature>
<evidence type="ECO:0000256" key="8">
    <source>
        <dbReference type="ARBA" id="ARBA00023065"/>
    </source>
</evidence>
<dbReference type="eggNOG" id="KOG4740">
    <property type="taxonomic scope" value="Eukaryota"/>
</dbReference>
<keyword evidence="7 12" id="KW-1133">Transmembrane helix</keyword>
<evidence type="ECO:0000256" key="6">
    <source>
        <dbReference type="ARBA" id="ARBA00022781"/>
    </source>
</evidence>
<keyword evidence="6" id="KW-0375">Hydrogen ion transport</keyword>
<name>T1INK4_STRMM</name>